<gene>
    <name evidence="1" type="ORF">SAMN05443248_7971</name>
</gene>
<name>A0A1M5Y692_9BRAD</name>
<evidence type="ECO:0000313" key="1">
    <source>
        <dbReference type="EMBL" id="SHI07601.1"/>
    </source>
</evidence>
<sequence>MLAAEQDQTEQELPKSICQPRHVRMALNAGSLQRVEMGKTVPANNEAGRCSWPAEAMFAE</sequence>
<dbReference type="Proteomes" id="UP000189796">
    <property type="component" value="Chromosome I"/>
</dbReference>
<proteinExistence type="predicted"/>
<protein>
    <submittedName>
        <fullName evidence="1">Uncharacterized protein</fullName>
    </submittedName>
</protein>
<evidence type="ECO:0000313" key="2">
    <source>
        <dbReference type="Proteomes" id="UP000189796"/>
    </source>
</evidence>
<reference evidence="1 2" key="1">
    <citation type="submission" date="2016-11" db="EMBL/GenBank/DDBJ databases">
        <authorList>
            <person name="Jaros S."/>
            <person name="Januszkiewicz K."/>
            <person name="Wedrychowicz H."/>
        </authorList>
    </citation>
    <scope>NUCLEOTIDE SEQUENCE [LARGE SCALE GENOMIC DNA]</scope>
    <source>
        <strain evidence="1 2">GAS138</strain>
    </source>
</reference>
<dbReference type="EMBL" id="LT670817">
    <property type="protein sequence ID" value="SHI07601.1"/>
    <property type="molecule type" value="Genomic_DNA"/>
</dbReference>
<dbReference type="AlphaFoldDB" id="A0A1M5Y692"/>
<accession>A0A1M5Y692</accession>
<dbReference type="RefSeq" id="WP_172842431.1">
    <property type="nucleotide sequence ID" value="NZ_LT670817.1"/>
</dbReference>
<organism evidence="1 2">
    <name type="scientific">Bradyrhizobium erythrophlei</name>
    <dbReference type="NCBI Taxonomy" id="1437360"/>
    <lineage>
        <taxon>Bacteria</taxon>
        <taxon>Pseudomonadati</taxon>
        <taxon>Pseudomonadota</taxon>
        <taxon>Alphaproteobacteria</taxon>
        <taxon>Hyphomicrobiales</taxon>
        <taxon>Nitrobacteraceae</taxon>
        <taxon>Bradyrhizobium</taxon>
    </lineage>
</organism>